<comment type="caution">
    <text evidence="2">The sequence shown here is derived from an EMBL/GenBank/DDBJ whole genome shotgun (WGS) entry which is preliminary data.</text>
</comment>
<feature type="region of interest" description="Disordered" evidence="1">
    <location>
        <begin position="1"/>
        <end position="75"/>
    </location>
</feature>
<feature type="compositionally biased region" description="Basic and acidic residues" evidence="1">
    <location>
        <begin position="29"/>
        <end position="40"/>
    </location>
</feature>
<feature type="compositionally biased region" description="Polar residues" evidence="1">
    <location>
        <begin position="7"/>
        <end position="27"/>
    </location>
</feature>
<protein>
    <submittedName>
        <fullName evidence="2">Uncharacterized protein</fullName>
    </submittedName>
</protein>
<evidence type="ECO:0000313" key="3">
    <source>
        <dbReference type="Proteomes" id="UP001352852"/>
    </source>
</evidence>
<dbReference type="EMBL" id="JAHUTJ010018170">
    <property type="protein sequence ID" value="MED6271361.1"/>
    <property type="molecule type" value="Genomic_DNA"/>
</dbReference>
<proteinExistence type="predicted"/>
<accession>A0ABU7D8Z2</accession>
<dbReference type="Proteomes" id="UP001352852">
    <property type="component" value="Unassembled WGS sequence"/>
</dbReference>
<name>A0ABU7D8Z2_9TELE</name>
<evidence type="ECO:0000256" key="1">
    <source>
        <dbReference type="SAM" id="MobiDB-lite"/>
    </source>
</evidence>
<reference evidence="2 3" key="1">
    <citation type="submission" date="2021-06" db="EMBL/GenBank/DDBJ databases">
        <authorList>
            <person name="Palmer J.M."/>
        </authorList>
    </citation>
    <scope>NUCLEOTIDE SEQUENCE [LARGE SCALE GENOMIC DNA]</scope>
    <source>
        <strain evidence="2 3">CL_MEX2019</strain>
        <tissue evidence="2">Muscle</tissue>
    </source>
</reference>
<evidence type="ECO:0000313" key="2">
    <source>
        <dbReference type="EMBL" id="MED6271361.1"/>
    </source>
</evidence>
<organism evidence="2 3">
    <name type="scientific">Characodon lateralis</name>
    <dbReference type="NCBI Taxonomy" id="208331"/>
    <lineage>
        <taxon>Eukaryota</taxon>
        <taxon>Metazoa</taxon>
        <taxon>Chordata</taxon>
        <taxon>Craniata</taxon>
        <taxon>Vertebrata</taxon>
        <taxon>Euteleostomi</taxon>
        <taxon>Actinopterygii</taxon>
        <taxon>Neopterygii</taxon>
        <taxon>Teleostei</taxon>
        <taxon>Neoteleostei</taxon>
        <taxon>Acanthomorphata</taxon>
        <taxon>Ovalentaria</taxon>
        <taxon>Atherinomorphae</taxon>
        <taxon>Cyprinodontiformes</taxon>
        <taxon>Goodeidae</taxon>
        <taxon>Characodon</taxon>
    </lineage>
</organism>
<gene>
    <name evidence="2" type="ORF">CHARACLAT_019517</name>
</gene>
<sequence>MIPEPSASRSSEKNANPQVEATSSGAVSHSEDESGNENRQKTVRRRKRACSVSGNVKRKQARASGSSVRKIRGKHAKEKQVEAVTLFEVITMGRSAIQVRWLTQHTLLVDIYRSFSKY</sequence>
<keyword evidence="3" id="KW-1185">Reference proteome</keyword>